<protein>
    <submittedName>
        <fullName evidence="2">GNAT family N-acetyltransferase</fullName>
    </submittedName>
</protein>
<dbReference type="GO" id="GO:0016747">
    <property type="term" value="F:acyltransferase activity, transferring groups other than amino-acyl groups"/>
    <property type="evidence" value="ECO:0007669"/>
    <property type="project" value="InterPro"/>
</dbReference>
<dbReference type="InterPro" id="IPR016181">
    <property type="entry name" value="Acyl_CoA_acyltransferase"/>
</dbReference>
<sequence length="374" mass="43747">MNKPDAAKLKTHDQIETFLSELDVRRYKPGDEFQLNELFNKTFQEARSLECWRWKFADTSWLREKVIVVKEIDGKIVGQWANTVSRFKVGDEICLFTQPVDNCVDPDYWGKGIITSVYQGAFARYRELNLPVGLGFPNERYYPIIKAAIGGEDLLGLPVLFCRTNWRLAVQERTKCTFLSNLASSISGFLMRLRLTFKSPIRKKNIRVEEVEGFDEEFDVLWQSLAPTLAICGVRDKEYLEWRYLQNPMAKFHILKCSDEQMMLGYAVLALEETQEGHRIGYIMDFFCYESERVMGALLKSALGFFVRRKTDYVKCAMLEHSPQRKTLERYGFFSRDESKPLVYQEIDPEFPHFAFMRNQKNWFLTLGDTDFMG</sequence>
<dbReference type="AlphaFoldDB" id="A0A3A4P7X8"/>
<dbReference type="Proteomes" id="UP000265882">
    <property type="component" value="Unassembled WGS sequence"/>
</dbReference>
<dbReference type="SUPFAM" id="SSF55729">
    <property type="entry name" value="Acyl-CoA N-acyltransferases (Nat)"/>
    <property type="match status" value="1"/>
</dbReference>
<comment type="caution">
    <text evidence="2">The sequence shown here is derived from an EMBL/GenBank/DDBJ whole genome shotgun (WGS) entry which is preliminary data.</text>
</comment>
<organism evidence="2 3">
    <name type="scientific">Abyssobacteria bacterium (strain SURF_5)</name>
    <dbReference type="NCBI Taxonomy" id="2093360"/>
    <lineage>
        <taxon>Bacteria</taxon>
        <taxon>Pseudomonadati</taxon>
        <taxon>Candidatus Hydrogenedentota</taxon>
        <taxon>Candidatus Abyssobacteria</taxon>
    </lineage>
</organism>
<feature type="domain" description="N-acetyltransferase" evidence="1">
    <location>
        <begin position="22"/>
        <end position="196"/>
    </location>
</feature>
<dbReference type="InterPro" id="IPR000182">
    <property type="entry name" value="GNAT_dom"/>
</dbReference>
<reference evidence="2 3" key="1">
    <citation type="journal article" date="2017" name="ISME J.">
        <title>Energy and carbon metabolisms in a deep terrestrial subsurface fluid microbial community.</title>
        <authorList>
            <person name="Momper L."/>
            <person name="Jungbluth S.P."/>
            <person name="Lee M.D."/>
            <person name="Amend J.P."/>
        </authorList>
    </citation>
    <scope>NUCLEOTIDE SEQUENCE [LARGE SCALE GENOMIC DNA]</scope>
    <source>
        <strain evidence="2">SURF_5</strain>
    </source>
</reference>
<name>A0A3A4P7X8_ABYX5</name>
<gene>
    <name evidence="2" type="ORF">C4520_02485</name>
</gene>
<dbReference type="Pfam" id="PF13527">
    <property type="entry name" value="Acetyltransf_9"/>
    <property type="match status" value="1"/>
</dbReference>
<keyword evidence="2" id="KW-0808">Transferase</keyword>
<evidence type="ECO:0000313" key="2">
    <source>
        <dbReference type="EMBL" id="RJP25490.1"/>
    </source>
</evidence>
<dbReference type="PROSITE" id="PS51186">
    <property type="entry name" value="GNAT"/>
    <property type="match status" value="1"/>
</dbReference>
<dbReference type="Gene3D" id="3.40.630.30">
    <property type="match status" value="1"/>
</dbReference>
<accession>A0A3A4P7X8</accession>
<evidence type="ECO:0000313" key="3">
    <source>
        <dbReference type="Proteomes" id="UP000265882"/>
    </source>
</evidence>
<evidence type="ECO:0000259" key="1">
    <source>
        <dbReference type="PROSITE" id="PS51186"/>
    </source>
</evidence>
<dbReference type="EMBL" id="QZKU01000022">
    <property type="protein sequence ID" value="RJP25490.1"/>
    <property type="molecule type" value="Genomic_DNA"/>
</dbReference>
<proteinExistence type="predicted"/>